<evidence type="ECO:0000313" key="1">
    <source>
        <dbReference type="EMBL" id="WCL70956.1"/>
    </source>
</evidence>
<dbReference type="InterPro" id="IPR050696">
    <property type="entry name" value="FtsA/MreB"/>
</dbReference>
<dbReference type="Gene3D" id="3.30.420.40">
    <property type="match status" value="1"/>
</dbReference>
<evidence type="ECO:0000313" key="2">
    <source>
        <dbReference type="Proteomes" id="UP001221268"/>
    </source>
</evidence>
<accession>A0ABY7RJJ5</accession>
<dbReference type="RefSeq" id="WP_237091938.1">
    <property type="nucleotide sequence ID" value="NZ_CP116766.1"/>
</dbReference>
<keyword evidence="2" id="KW-1185">Reference proteome</keyword>
<dbReference type="EMBL" id="CP116766">
    <property type="protein sequence ID" value="WCL70956.1"/>
    <property type="molecule type" value="Genomic_DNA"/>
</dbReference>
<organism evidence="1 2">
    <name type="scientific">Neisseria lisongii</name>
    <dbReference type="NCBI Taxonomy" id="2912188"/>
    <lineage>
        <taxon>Bacteria</taxon>
        <taxon>Pseudomonadati</taxon>
        <taxon>Pseudomonadota</taxon>
        <taxon>Betaproteobacteria</taxon>
        <taxon>Neisseriales</taxon>
        <taxon>Neisseriaceae</taxon>
        <taxon>Neisseria</taxon>
    </lineage>
</organism>
<dbReference type="PANTHER" id="PTHR32432">
    <property type="entry name" value="CELL DIVISION PROTEIN FTSA-RELATED"/>
    <property type="match status" value="1"/>
</dbReference>
<gene>
    <name evidence="1" type="primary">pilM</name>
    <name evidence="1" type="ORF">PJU73_06225</name>
</gene>
<reference evidence="1 2" key="1">
    <citation type="submission" date="2023-01" db="EMBL/GenBank/DDBJ databases">
        <authorList>
            <person name="Yang C."/>
        </authorList>
    </citation>
    <scope>NUCLEOTIDE SEQUENCE [LARGE SCALE GENOMIC DNA]</scope>
    <source>
        <strain evidence="1 2">ZJ106</strain>
    </source>
</reference>
<name>A0ABY7RJJ5_9NEIS</name>
<sequence>MRLSAPFKKLFPFLRRPSDTGFNTAAGIDIEQNAVKAVLLSGSRLEHICVEHYLIVPLAEDTVKGDKIQDYERLVTYLQQIRPTLGACRRIAAALPDSLTATEELHCPPDTSVAEIETLIESGLLPSAAAESVRYDYHISAAPEAQHIVAVSAKQDDIELRAELFEQAGLALSVLDTDLLAQHHAFLFWLNLCAPELLAEKTVFVGIYSVQTYVLIVQHGRILYRQETQSGAAMPSENDISETFNIQTAYTIQRALQFYASTQDTEPPSAIHHIFLTGAAAQNPDLAATVSRICGISAQTLHPVAHAKFGSTLNSAQLQHDAPELTIAFGLALRGLHHD</sequence>
<dbReference type="InterPro" id="IPR005883">
    <property type="entry name" value="PilM"/>
</dbReference>
<dbReference type="Pfam" id="PF11104">
    <property type="entry name" value="PilM_2"/>
    <property type="match status" value="1"/>
</dbReference>
<dbReference type="Proteomes" id="UP001221268">
    <property type="component" value="Chromosome"/>
</dbReference>
<dbReference type="PANTHER" id="PTHR32432:SF3">
    <property type="entry name" value="ETHANOLAMINE UTILIZATION PROTEIN EUTJ"/>
    <property type="match status" value="1"/>
</dbReference>
<proteinExistence type="predicted"/>
<protein>
    <submittedName>
        <fullName evidence="1">Pilus assembly protein PilM</fullName>
    </submittedName>
</protein>